<reference evidence="2 3" key="1">
    <citation type="submission" date="2020-04" db="EMBL/GenBank/DDBJ databases">
        <title>Chitinophaga sp. G-6-1-13 sp. nov., isolated from soil.</title>
        <authorList>
            <person name="Dahal R.H."/>
            <person name="Chaudhary D.K."/>
        </authorList>
    </citation>
    <scope>NUCLEOTIDE SEQUENCE [LARGE SCALE GENOMIC DNA]</scope>
    <source>
        <strain evidence="2 3">G-6-1-13</strain>
    </source>
</reference>
<keyword evidence="3" id="KW-1185">Reference proteome</keyword>
<dbReference type="Proteomes" id="UP000583266">
    <property type="component" value="Unassembled WGS sequence"/>
</dbReference>
<dbReference type="GO" id="GO:0006355">
    <property type="term" value="P:regulation of DNA-templated transcription"/>
    <property type="evidence" value="ECO:0007669"/>
    <property type="project" value="TreeGrafter"/>
</dbReference>
<dbReference type="InterPro" id="IPR050950">
    <property type="entry name" value="HTH-type_LysR_regulators"/>
</dbReference>
<evidence type="ECO:0000313" key="3">
    <source>
        <dbReference type="Proteomes" id="UP000583266"/>
    </source>
</evidence>
<dbReference type="Pfam" id="PF03466">
    <property type="entry name" value="LysR_substrate"/>
    <property type="match status" value="1"/>
</dbReference>
<evidence type="ECO:0000313" key="2">
    <source>
        <dbReference type="EMBL" id="NML39589.1"/>
    </source>
</evidence>
<dbReference type="EMBL" id="JABBGC010000002">
    <property type="protein sequence ID" value="NML39589.1"/>
    <property type="molecule type" value="Genomic_DNA"/>
</dbReference>
<dbReference type="Gene3D" id="3.40.190.10">
    <property type="entry name" value="Periplasmic binding protein-like II"/>
    <property type="match status" value="1"/>
</dbReference>
<dbReference type="PANTHER" id="PTHR30419">
    <property type="entry name" value="HTH-TYPE TRANSCRIPTIONAL REGULATOR YBHD"/>
    <property type="match status" value="1"/>
</dbReference>
<dbReference type="InterPro" id="IPR005119">
    <property type="entry name" value="LysR_subst-bd"/>
</dbReference>
<dbReference type="GO" id="GO:0005829">
    <property type="term" value="C:cytosol"/>
    <property type="evidence" value="ECO:0007669"/>
    <property type="project" value="TreeGrafter"/>
</dbReference>
<protein>
    <recommendedName>
        <fullName evidence="1">LysR substrate-binding domain-containing protein</fullName>
    </recommendedName>
</protein>
<dbReference type="SUPFAM" id="SSF53850">
    <property type="entry name" value="Periplasmic binding protein-like II"/>
    <property type="match status" value="1"/>
</dbReference>
<gene>
    <name evidence="2" type="ORF">HHL17_20485</name>
</gene>
<dbReference type="AlphaFoldDB" id="A0A848GQG0"/>
<dbReference type="PANTHER" id="PTHR30419:SF29">
    <property type="entry name" value="LYSR-FAMILY TRANSCRIPTIONAL REGULATOR"/>
    <property type="match status" value="1"/>
</dbReference>
<comment type="caution">
    <text evidence="2">The sequence shown here is derived from an EMBL/GenBank/DDBJ whole genome shotgun (WGS) entry which is preliminary data.</text>
</comment>
<accession>A0A848GQG0</accession>
<sequence length="71" mass="8316">MILKENARIKEIIADQKKEVQGILKVGIIPTLAPYLLARILTGFMKKYPKVKLEIWEYPTEQIIQHLKQEL</sequence>
<feature type="domain" description="LysR substrate-binding" evidence="1">
    <location>
        <begin position="18"/>
        <end position="69"/>
    </location>
</feature>
<organism evidence="2 3">
    <name type="scientific">Chitinophaga fulva</name>
    <dbReference type="NCBI Taxonomy" id="2728842"/>
    <lineage>
        <taxon>Bacteria</taxon>
        <taxon>Pseudomonadati</taxon>
        <taxon>Bacteroidota</taxon>
        <taxon>Chitinophagia</taxon>
        <taxon>Chitinophagales</taxon>
        <taxon>Chitinophagaceae</taxon>
        <taxon>Chitinophaga</taxon>
    </lineage>
</organism>
<proteinExistence type="predicted"/>
<name>A0A848GQG0_9BACT</name>
<evidence type="ECO:0000259" key="1">
    <source>
        <dbReference type="Pfam" id="PF03466"/>
    </source>
</evidence>